<sequence length="206" mass="22117">MSEAAHTSSKTSGPSTRDIARAAVRARLAEVAFDLFRREGFDRVTVNEVSAAAGVSRSTFLRYFTSKEDAILSSFDAQDELAEQALLACPADQDDWTALQHAMSTTLEPFRRAQREFLPLARLVENTPALTAGRREKQVVWRDALARALAARAGGSASEAPPLPALVRAAAAVECMNIAVAQWARSDGNAGLDDLLDAAFAALREG</sequence>
<dbReference type="InterPro" id="IPR050109">
    <property type="entry name" value="HTH-type_TetR-like_transc_reg"/>
</dbReference>
<gene>
    <name evidence="6" type="ORF">MQP27_14930</name>
</gene>
<dbReference type="EMBL" id="JALDAY010000004">
    <property type="protein sequence ID" value="MCI3272407.1"/>
    <property type="molecule type" value="Genomic_DNA"/>
</dbReference>
<organism evidence="6 7">
    <name type="scientific">Streptomyces cylindrosporus</name>
    <dbReference type="NCBI Taxonomy" id="2927583"/>
    <lineage>
        <taxon>Bacteria</taxon>
        <taxon>Bacillati</taxon>
        <taxon>Actinomycetota</taxon>
        <taxon>Actinomycetes</taxon>
        <taxon>Kitasatosporales</taxon>
        <taxon>Streptomycetaceae</taxon>
        <taxon>Streptomyces</taxon>
    </lineage>
</organism>
<dbReference type="Proteomes" id="UP001165269">
    <property type="component" value="Unassembled WGS sequence"/>
</dbReference>
<evidence type="ECO:0000256" key="3">
    <source>
        <dbReference type="ARBA" id="ARBA00023163"/>
    </source>
</evidence>
<dbReference type="InterPro" id="IPR041347">
    <property type="entry name" value="MftR_C"/>
</dbReference>
<keyword evidence="2 4" id="KW-0238">DNA-binding</keyword>
<comment type="caution">
    <text evidence="6">The sequence shown here is derived from an EMBL/GenBank/DDBJ whole genome shotgun (WGS) entry which is preliminary data.</text>
</comment>
<feature type="DNA-binding region" description="H-T-H motif" evidence="4">
    <location>
        <begin position="45"/>
        <end position="64"/>
    </location>
</feature>
<keyword evidence="1" id="KW-0805">Transcription regulation</keyword>
<dbReference type="PANTHER" id="PTHR30055:SF238">
    <property type="entry name" value="MYCOFACTOCIN BIOSYNTHESIS TRANSCRIPTIONAL REGULATOR MFTR-RELATED"/>
    <property type="match status" value="1"/>
</dbReference>
<keyword evidence="7" id="KW-1185">Reference proteome</keyword>
<accession>A0ABS9Y5A6</accession>
<evidence type="ECO:0000313" key="7">
    <source>
        <dbReference type="Proteomes" id="UP001165269"/>
    </source>
</evidence>
<dbReference type="PRINTS" id="PR00455">
    <property type="entry name" value="HTHTETR"/>
</dbReference>
<dbReference type="Gene3D" id="1.10.10.60">
    <property type="entry name" value="Homeodomain-like"/>
    <property type="match status" value="1"/>
</dbReference>
<evidence type="ECO:0000256" key="1">
    <source>
        <dbReference type="ARBA" id="ARBA00023015"/>
    </source>
</evidence>
<dbReference type="InterPro" id="IPR001647">
    <property type="entry name" value="HTH_TetR"/>
</dbReference>
<evidence type="ECO:0000256" key="2">
    <source>
        <dbReference type="ARBA" id="ARBA00023125"/>
    </source>
</evidence>
<dbReference type="Pfam" id="PF00440">
    <property type="entry name" value="TetR_N"/>
    <property type="match status" value="1"/>
</dbReference>
<reference evidence="6" key="1">
    <citation type="submission" date="2022-03" db="EMBL/GenBank/DDBJ databases">
        <title>Streptomyces 7R015 and 7R016 isolated from Barleria lupulina in Thailand.</title>
        <authorList>
            <person name="Kanchanasin P."/>
            <person name="Phongsopitanun W."/>
            <person name="Tanasupawat S."/>
        </authorList>
    </citation>
    <scope>NUCLEOTIDE SEQUENCE</scope>
    <source>
        <strain evidence="6">7R015</strain>
    </source>
</reference>
<protein>
    <submittedName>
        <fullName evidence="6">TetR/AcrR family transcriptional regulator</fullName>
    </submittedName>
</protein>
<dbReference type="Pfam" id="PF17754">
    <property type="entry name" value="TetR_C_14"/>
    <property type="match status" value="1"/>
</dbReference>
<dbReference type="PANTHER" id="PTHR30055">
    <property type="entry name" value="HTH-TYPE TRANSCRIPTIONAL REGULATOR RUTR"/>
    <property type="match status" value="1"/>
</dbReference>
<evidence type="ECO:0000313" key="6">
    <source>
        <dbReference type="EMBL" id="MCI3272407.1"/>
    </source>
</evidence>
<proteinExistence type="predicted"/>
<dbReference type="PROSITE" id="PS50977">
    <property type="entry name" value="HTH_TETR_2"/>
    <property type="match status" value="1"/>
</dbReference>
<keyword evidence="3" id="KW-0804">Transcription</keyword>
<evidence type="ECO:0000259" key="5">
    <source>
        <dbReference type="PROSITE" id="PS50977"/>
    </source>
</evidence>
<dbReference type="SUPFAM" id="SSF46689">
    <property type="entry name" value="Homeodomain-like"/>
    <property type="match status" value="1"/>
</dbReference>
<feature type="domain" description="HTH tetR-type" evidence="5">
    <location>
        <begin position="22"/>
        <end position="82"/>
    </location>
</feature>
<dbReference type="RefSeq" id="WP_242765563.1">
    <property type="nucleotide sequence ID" value="NZ_JALDAY010000004.1"/>
</dbReference>
<dbReference type="InterPro" id="IPR009057">
    <property type="entry name" value="Homeodomain-like_sf"/>
</dbReference>
<name>A0ABS9Y5A6_9ACTN</name>
<dbReference type="Gene3D" id="1.10.357.10">
    <property type="entry name" value="Tetracycline Repressor, domain 2"/>
    <property type="match status" value="1"/>
</dbReference>
<evidence type="ECO:0000256" key="4">
    <source>
        <dbReference type="PROSITE-ProRule" id="PRU00335"/>
    </source>
</evidence>